<evidence type="ECO:0000313" key="7">
    <source>
        <dbReference type="EMBL" id="RFM27014.1"/>
    </source>
</evidence>
<evidence type="ECO:0000259" key="5">
    <source>
        <dbReference type="Pfam" id="PF04542"/>
    </source>
</evidence>
<protein>
    <submittedName>
        <fullName evidence="7">RNA polymerase sigma-70 factor</fullName>
    </submittedName>
</protein>
<keyword evidence="3" id="KW-0731">Sigma factor</keyword>
<proteinExistence type="inferred from homology"/>
<keyword evidence="8" id="KW-1185">Reference proteome</keyword>
<dbReference type="GO" id="GO:0016987">
    <property type="term" value="F:sigma factor activity"/>
    <property type="evidence" value="ECO:0007669"/>
    <property type="project" value="UniProtKB-KW"/>
</dbReference>
<accession>A0A3E1NGQ0</accession>
<gene>
    <name evidence="7" type="ORF">DXN05_16170</name>
</gene>
<dbReference type="InterPro" id="IPR013324">
    <property type="entry name" value="RNA_pol_sigma_r3/r4-like"/>
</dbReference>
<dbReference type="Pfam" id="PF08281">
    <property type="entry name" value="Sigma70_r4_2"/>
    <property type="match status" value="1"/>
</dbReference>
<evidence type="ECO:0000256" key="1">
    <source>
        <dbReference type="ARBA" id="ARBA00010641"/>
    </source>
</evidence>
<organism evidence="7 8">
    <name type="scientific">Deminuibacter soli</name>
    <dbReference type="NCBI Taxonomy" id="2291815"/>
    <lineage>
        <taxon>Bacteria</taxon>
        <taxon>Pseudomonadati</taxon>
        <taxon>Bacteroidota</taxon>
        <taxon>Chitinophagia</taxon>
        <taxon>Chitinophagales</taxon>
        <taxon>Chitinophagaceae</taxon>
        <taxon>Deminuibacter</taxon>
    </lineage>
</organism>
<comment type="caution">
    <text evidence="7">The sequence shown here is derived from an EMBL/GenBank/DDBJ whole genome shotgun (WGS) entry which is preliminary data.</text>
</comment>
<evidence type="ECO:0000259" key="6">
    <source>
        <dbReference type="Pfam" id="PF08281"/>
    </source>
</evidence>
<dbReference type="InterPro" id="IPR014284">
    <property type="entry name" value="RNA_pol_sigma-70_dom"/>
</dbReference>
<dbReference type="InterPro" id="IPR007627">
    <property type="entry name" value="RNA_pol_sigma70_r2"/>
</dbReference>
<evidence type="ECO:0000256" key="2">
    <source>
        <dbReference type="ARBA" id="ARBA00023015"/>
    </source>
</evidence>
<dbReference type="RefSeq" id="WP_116848321.1">
    <property type="nucleotide sequence ID" value="NZ_QTJU01000006.1"/>
</dbReference>
<dbReference type="Pfam" id="PF04542">
    <property type="entry name" value="Sigma70_r2"/>
    <property type="match status" value="1"/>
</dbReference>
<comment type="similarity">
    <text evidence="1">Belongs to the sigma-70 factor family. ECF subfamily.</text>
</comment>
<dbReference type="InterPro" id="IPR014327">
    <property type="entry name" value="RNA_pol_sigma70_bacteroid"/>
</dbReference>
<dbReference type="InterPro" id="IPR039425">
    <property type="entry name" value="RNA_pol_sigma-70-like"/>
</dbReference>
<dbReference type="EMBL" id="QTJU01000006">
    <property type="protein sequence ID" value="RFM27014.1"/>
    <property type="molecule type" value="Genomic_DNA"/>
</dbReference>
<dbReference type="InterPro" id="IPR013325">
    <property type="entry name" value="RNA_pol_sigma_r2"/>
</dbReference>
<dbReference type="InterPro" id="IPR013249">
    <property type="entry name" value="RNA_pol_sigma70_r4_t2"/>
</dbReference>
<name>A0A3E1NGQ0_9BACT</name>
<feature type="domain" description="RNA polymerase sigma factor 70 region 4 type 2" evidence="6">
    <location>
        <begin position="125"/>
        <end position="175"/>
    </location>
</feature>
<dbReference type="SUPFAM" id="SSF88946">
    <property type="entry name" value="Sigma2 domain of RNA polymerase sigma factors"/>
    <property type="match status" value="1"/>
</dbReference>
<dbReference type="GO" id="GO:0006352">
    <property type="term" value="P:DNA-templated transcription initiation"/>
    <property type="evidence" value="ECO:0007669"/>
    <property type="project" value="InterPro"/>
</dbReference>
<dbReference type="Gene3D" id="1.10.10.10">
    <property type="entry name" value="Winged helix-like DNA-binding domain superfamily/Winged helix DNA-binding domain"/>
    <property type="match status" value="1"/>
</dbReference>
<feature type="domain" description="RNA polymerase sigma-70 region 2" evidence="5">
    <location>
        <begin position="26"/>
        <end position="88"/>
    </location>
</feature>
<dbReference type="GO" id="GO:0003677">
    <property type="term" value="F:DNA binding"/>
    <property type="evidence" value="ECO:0007669"/>
    <property type="project" value="InterPro"/>
</dbReference>
<dbReference type="Proteomes" id="UP000261284">
    <property type="component" value="Unassembled WGS sequence"/>
</dbReference>
<dbReference type="NCBIfam" id="TIGR02937">
    <property type="entry name" value="sigma70-ECF"/>
    <property type="match status" value="1"/>
</dbReference>
<dbReference type="PANTHER" id="PTHR43133">
    <property type="entry name" value="RNA POLYMERASE ECF-TYPE SIGMA FACTO"/>
    <property type="match status" value="1"/>
</dbReference>
<sequence>MPQQLTADSRLLERIAANEPQAFEQLYAQYWESLYLFAYRRLQSTAAAKDIVQDIFINIWERRSELVLHGSLTAYLHAAVRYKVIEKLSVLLKDRQRSSQLAAMVTGSFNDADTVIREKELIALIGQKIDLLPARMREVYLLSREEKLPVSEIASRLNLSEQTIKNQLTSALARLKDGLKEAASFLFTIW</sequence>
<dbReference type="NCBIfam" id="TIGR02985">
    <property type="entry name" value="Sig70_bacteroi1"/>
    <property type="match status" value="1"/>
</dbReference>
<dbReference type="InterPro" id="IPR036388">
    <property type="entry name" value="WH-like_DNA-bd_sf"/>
</dbReference>
<dbReference type="SUPFAM" id="SSF88659">
    <property type="entry name" value="Sigma3 and sigma4 domains of RNA polymerase sigma factors"/>
    <property type="match status" value="1"/>
</dbReference>
<keyword evidence="4" id="KW-0804">Transcription</keyword>
<dbReference type="OrthoDB" id="659948at2"/>
<evidence type="ECO:0000256" key="4">
    <source>
        <dbReference type="ARBA" id="ARBA00023163"/>
    </source>
</evidence>
<keyword evidence="2" id="KW-0805">Transcription regulation</keyword>
<dbReference type="AlphaFoldDB" id="A0A3E1NGQ0"/>
<dbReference type="Gene3D" id="1.10.1740.10">
    <property type="match status" value="1"/>
</dbReference>
<evidence type="ECO:0000256" key="3">
    <source>
        <dbReference type="ARBA" id="ARBA00023082"/>
    </source>
</evidence>
<dbReference type="PANTHER" id="PTHR43133:SF46">
    <property type="entry name" value="RNA POLYMERASE SIGMA-70 FACTOR ECF SUBFAMILY"/>
    <property type="match status" value="1"/>
</dbReference>
<reference evidence="7 8" key="1">
    <citation type="submission" date="2018-08" db="EMBL/GenBank/DDBJ databases">
        <title>Chitinophagaceae sp. K23C18032701, a novel bacterium isolated from forest soil.</title>
        <authorList>
            <person name="Wang C."/>
        </authorList>
    </citation>
    <scope>NUCLEOTIDE SEQUENCE [LARGE SCALE GENOMIC DNA]</scope>
    <source>
        <strain evidence="7 8">K23C18032701</strain>
    </source>
</reference>
<evidence type="ECO:0000313" key="8">
    <source>
        <dbReference type="Proteomes" id="UP000261284"/>
    </source>
</evidence>